<reference evidence="1" key="1">
    <citation type="submission" date="2022-07" db="EMBL/GenBank/DDBJ databases">
        <title>Genome Sequence of Lecanicillium saksenae.</title>
        <authorList>
            <person name="Buettner E."/>
        </authorList>
    </citation>
    <scope>NUCLEOTIDE SEQUENCE</scope>
    <source>
        <strain evidence="1">VT-O1</strain>
    </source>
</reference>
<sequence length="421" mass="45586">MAGLVESSLCTTEFPDVVDPYNDPRCKSEGIQADLAWIIGLESTISVIPGLIMSIPYGIIADKYGPNIVLGLIWVGQFFSEGGHLLVCLNPQLFNVRWIWASSLMTVIGGGGASWAAMRFLIGASLVSEKNRITLFFYLQAYGTCMAFLTGPVGYFLVSRGGPVWAQVAGVAIIASMIIPGFALPRKLSNTPLVAEESEHLSIKARVTDLVNTTTSTLRLIFVHNLRLTLLLIGVMFTTLGAYEVTFRLQYATKRFGWTWAKANLLSSVVAISNLTVLSIVLPAASYLMLKYKFSTLKKDLWLARGSGCIQVIGSFLTALAPSGPTFVASVALYECNKGYMPSVVSLIASVAKLAGVEQQTTIYACVSTMVAFGAMLSGPVMASAFRIGLRWGESWYGLPFVAAGVLQLLTLFILLYVRHK</sequence>
<organism evidence="1 2">
    <name type="scientific">Lecanicillium saksenae</name>
    <dbReference type="NCBI Taxonomy" id="468837"/>
    <lineage>
        <taxon>Eukaryota</taxon>
        <taxon>Fungi</taxon>
        <taxon>Dikarya</taxon>
        <taxon>Ascomycota</taxon>
        <taxon>Pezizomycotina</taxon>
        <taxon>Sordariomycetes</taxon>
        <taxon>Hypocreomycetidae</taxon>
        <taxon>Hypocreales</taxon>
        <taxon>Cordycipitaceae</taxon>
        <taxon>Lecanicillium</taxon>
    </lineage>
</organism>
<accession>A0ACC1QXB9</accession>
<keyword evidence="2" id="KW-1185">Reference proteome</keyword>
<dbReference type="Proteomes" id="UP001148737">
    <property type="component" value="Unassembled WGS sequence"/>
</dbReference>
<gene>
    <name evidence="1" type="ORF">NLG97_g3923</name>
</gene>
<comment type="caution">
    <text evidence="1">The sequence shown here is derived from an EMBL/GenBank/DDBJ whole genome shotgun (WGS) entry which is preliminary data.</text>
</comment>
<evidence type="ECO:0000313" key="2">
    <source>
        <dbReference type="Proteomes" id="UP001148737"/>
    </source>
</evidence>
<dbReference type="EMBL" id="JANAKD010000353">
    <property type="protein sequence ID" value="KAJ3494687.1"/>
    <property type="molecule type" value="Genomic_DNA"/>
</dbReference>
<protein>
    <submittedName>
        <fullName evidence="1">Uncharacterized protein</fullName>
    </submittedName>
</protein>
<proteinExistence type="predicted"/>
<evidence type="ECO:0000313" key="1">
    <source>
        <dbReference type="EMBL" id="KAJ3494687.1"/>
    </source>
</evidence>
<name>A0ACC1QXB9_9HYPO</name>